<dbReference type="GeneID" id="78083008"/>
<evidence type="ECO:0008006" key="3">
    <source>
        <dbReference type="Google" id="ProtNLM"/>
    </source>
</evidence>
<proteinExistence type="predicted"/>
<reference evidence="1 2" key="1">
    <citation type="submission" date="2011-04" db="EMBL/GenBank/DDBJ databases">
        <title>The Genome Sequence of Dysgonomonas mossii DSM 22836.</title>
        <authorList>
            <consortium name="The Broad Institute Genome Sequencing Platform"/>
            <person name="Earl A."/>
            <person name="Ward D."/>
            <person name="Feldgarden M."/>
            <person name="Gevers D."/>
            <person name="Pudlo N."/>
            <person name="Martens E."/>
            <person name="Allen-Vercoe E."/>
            <person name="Young S.K."/>
            <person name="Zeng Q."/>
            <person name="Gargeya S."/>
            <person name="Fitzgerald M."/>
            <person name="Haas B."/>
            <person name="Abouelleil A."/>
            <person name="Alvarado L."/>
            <person name="Arachchi H.M."/>
            <person name="Berlin A."/>
            <person name="Brown A."/>
            <person name="Chapman S.B."/>
            <person name="Chen Z."/>
            <person name="Dunbar C."/>
            <person name="Freedman E."/>
            <person name="Gearin G."/>
            <person name="Gellesch M."/>
            <person name="Goldberg J."/>
            <person name="Griggs A."/>
            <person name="Gujja S."/>
            <person name="Heiman D."/>
            <person name="Howarth C."/>
            <person name="Larson L."/>
            <person name="Lui A."/>
            <person name="MacDonald P.J.P."/>
            <person name="Mehta T."/>
            <person name="Montmayeur A."/>
            <person name="Murphy C."/>
            <person name="Neiman D."/>
            <person name="Pearson M."/>
            <person name="Priest M."/>
            <person name="Roberts A."/>
            <person name="Saif S."/>
            <person name="Shea T."/>
            <person name="Shenoy N."/>
            <person name="Sisk P."/>
            <person name="Stolte C."/>
            <person name="Sykes S."/>
            <person name="Yandava C."/>
            <person name="Wortman J."/>
            <person name="Nusbaum C."/>
            <person name="Birren B."/>
        </authorList>
    </citation>
    <scope>NUCLEOTIDE SEQUENCE [LARGE SCALE GENOMIC DNA]</scope>
    <source>
        <strain evidence="1 2">DSM 22836</strain>
    </source>
</reference>
<comment type="caution">
    <text evidence="1">The sequence shown here is derived from an EMBL/GenBank/DDBJ whole genome shotgun (WGS) entry which is preliminary data.</text>
</comment>
<dbReference type="Proteomes" id="UP000006420">
    <property type="component" value="Unassembled WGS sequence"/>
</dbReference>
<dbReference type="HOGENOM" id="CLU_2422236_0_0_10"/>
<evidence type="ECO:0000313" key="1">
    <source>
        <dbReference type="EMBL" id="EGK06117.1"/>
    </source>
</evidence>
<dbReference type="AlphaFoldDB" id="F8X1F4"/>
<keyword evidence="2" id="KW-1185">Reference proteome</keyword>
<protein>
    <recommendedName>
        <fullName evidence="3">DUF5655 domain-containing protein</fullName>
    </recommendedName>
</protein>
<dbReference type="RefSeq" id="WP_006843751.1">
    <property type="nucleotide sequence ID" value="NZ_AQWJ01000015.1"/>
</dbReference>
<dbReference type="OrthoDB" id="1122450at2"/>
<accession>F8X1F4</accession>
<organism evidence="1 2">
    <name type="scientific">Dysgonomonas mossii DSM 22836</name>
    <dbReference type="NCBI Taxonomy" id="742767"/>
    <lineage>
        <taxon>Bacteria</taxon>
        <taxon>Pseudomonadati</taxon>
        <taxon>Bacteroidota</taxon>
        <taxon>Bacteroidia</taxon>
        <taxon>Bacteroidales</taxon>
        <taxon>Dysgonomonadaceae</taxon>
        <taxon>Dysgonomonas</taxon>
    </lineage>
</organism>
<gene>
    <name evidence="1" type="ORF">HMPREF9456_02381</name>
</gene>
<dbReference type="STRING" id="742767.HMPREF9456_02381"/>
<name>F8X1F4_9BACT</name>
<sequence length="91" mass="10862">MSLLQKVESVLFHFGFQECRKSNLNFLKLADDDYLIMKVFEKYENSDLFHAKFRAGSNPCNSEPYWEETVRLGFTPELDVQIIRDFIEKYK</sequence>
<dbReference type="EMBL" id="ADLW01000010">
    <property type="protein sequence ID" value="EGK06117.1"/>
    <property type="molecule type" value="Genomic_DNA"/>
</dbReference>
<evidence type="ECO:0000313" key="2">
    <source>
        <dbReference type="Proteomes" id="UP000006420"/>
    </source>
</evidence>